<gene>
    <name evidence="1" type="ORF">UE95_034805</name>
</gene>
<evidence type="ECO:0000313" key="2">
    <source>
        <dbReference type="Proteomes" id="UP000191686"/>
    </source>
</evidence>
<accession>A0ABD4UQ55</accession>
<sequence length="143" mass="16646">MIAIRLVERDPNWYQGPPYMVEEVVLSEERLGDCHLTVEQHIEAAIVEADTLGHPGYPNDAVRRMREARHKSSDYPHKRIFGFDRVRDDGEIVHPYAAHKAMDDWMVSFYLPFSQDWGEMPESKFITLPIATPADVRQRLDRP</sequence>
<dbReference type="Proteomes" id="UP000191686">
    <property type="component" value="Unassembled WGS sequence"/>
</dbReference>
<dbReference type="AlphaFoldDB" id="A0ABD4UQ55"/>
<comment type="caution">
    <text evidence="1">The sequence shown here is derived from an EMBL/GenBank/DDBJ whole genome shotgun (WGS) entry which is preliminary data.</text>
</comment>
<reference evidence="1 2" key="2">
    <citation type="journal article" date="2017" name="Front. Microbiol.">
        <title>Genomics Reveals a Unique Clone of Burkholderia cenocepacia Harboring an Actively Excising Novel Genomic Island.</title>
        <authorList>
            <person name="Patil P.P."/>
            <person name="Mali S."/>
            <person name="Midha S."/>
            <person name="Gautam V."/>
            <person name="Dash L."/>
            <person name="Kumar S."/>
            <person name="Shastri J."/>
            <person name="Singhal L."/>
            <person name="Patil P.B."/>
        </authorList>
    </citation>
    <scope>NUCLEOTIDE SEQUENCE [LARGE SCALE GENOMIC DNA]</scope>
    <source>
        <strain evidence="1 2">BC-19</strain>
    </source>
</reference>
<protein>
    <submittedName>
        <fullName evidence="1">Uncharacterized protein</fullName>
    </submittedName>
</protein>
<evidence type="ECO:0000313" key="1">
    <source>
        <dbReference type="EMBL" id="MCW3716466.1"/>
    </source>
</evidence>
<reference evidence="1 2" key="1">
    <citation type="journal article" date="2017" name="Front. Microbiol.">
        <title>Genomics reveals a unique clone of Burkholderia cenocepacia harbouring an actively excising novel genomic island.</title>
        <authorList>
            <person name="Patil P."/>
            <person name="Mali S."/>
            <person name="Midha S."/>
            <person name="Gautam V."/>
            <person name="Dash L."/>
            <person name="Kumar S."/>
            <person name="Shastri J."/>
            <person name="Singhal L."/>
            <person name="Patil P.B."/>
        </authorList>
    </citation>
    <scope>NUCLEOTIDE SEQUENCE [LARGE SCALE GENOMIC DNA]</scope>
    <source>
        <strain evidence="1 2">BC-19</strain>
    </source>
</reference>
<dbReference type="RefSeq" id="WP_230944692.1">
    <property type="nucleotide sequence ID" value="NZ_JYMX02000044.1"/>
</dbReference>
<name>A0ABD4UQ55_9BURK</name>
<proteinExistence type="predicted"/>
<organism evidence="1 2">
    <name type="scientific">Burkholderia cenocepacia</name>
    <dbReference type="NCBI Taxonomy" id="95486"/>
    <lineage>
        <taxon>Bacteria</taxon>
        <taxon>Pseudomonadati</taxon>
        <taxon>Pseudomonadota</taxon>
        <taxon>Betaproteobacteria</taxon>
        <taxon>Burkholderiales</taxon>
        <taxon>Burkholderiaceae</taxon>
        <taxon>Burkholderia</taxon>
        <taxon>Burkholderia cepacia complex</taxon>
    </lineage>
</organism>
<dbReference type="EMBL" id="JYMX02000044">
    <property type="protein sequence ID" value="MCW3716466.1"/>
    <property type="molecule type" value="Genomic_DNA"/>
</dbReference>